<dbReference type="EMBL" id="CAIE01000022">
    <property type="protein sequence ID" value="CCH17967.1"/>
    <property type="molecule type" value="Genomic_DNA"/>
</dbReference>
<reference evidence="2" key="1">
    <citation type="journal article" date="2012" name="J. Bacteriol.">
        <title>Genome Sequence of Micromonospora lupini Lupac 08, Isolated from Root Nodules of Lupinus angustifolius.</title>
        <authorList>
            <person name="Alonso-Vega P."/>
            <person name="Normand P."/>
            <person name="Bacigalupe R."/>
            <person name="Pujic P."/>
            <person name="Lajus A."/>
            <person name="Vallenet D."/>
            <person name="Carro L."/>
            <person name="Coll P."/>
            <person name="Trujillo M.E."/>
        </authorList>
    </citation>
    <scope>NUCLEOTIDE SEQUENCE [LARGE SCALE GENOMIC DNA]</scope>
    <source>
        <strain evidence="2">Lupac 08</strain>
    </source>
</reference>
<keyword evidence="2" id="KW-1185">Reference proteome</keyword>
<comment type="caution">
    <text evidence="1">The sequence shown here is derived from an EMBL/GenBank/DDBJ whole genome shotgun (WGS) entry which is preliminary data.</text>
</comment>
<name>I0L2C0_9ACTN</name>
<dbReference type="AlphaFoldDB" id="I0L2C0"/>
<dbReference type="Proteomes" id="UP000003448">
    <property type="component" value="Unassembled WGS sequence"/>
</dbReference>
<evidence type="ECO:0000313" key="1">
    <source>
        <dbReference type="EMBL" id="CCH17967.1"/>
    </source>
</evidence>
<sequence>MPFAPVRGRLSGSRTVMVAAARRLRRVIWVPFVESGTVPCHTVFAPTWLPVTAGAEPEGHTRESP</sequence>
<organism evidence="1 2">
    <name type="scientific">Micromonospora lupini str. Lupac 08</name>
    <dbReference type="NCBI Taxonomy" id="1150864"/>
    <lineage>
        <taxon>Bacteria</taxon>
        <taxon>Bacillati</taxon>
        <taxon>Actinomycetota</taxon>
        <taxon>Actinomycetes</taxon>
        <taxon>Micromonosporales</taxon>
        <taxon>Micromonosporaceae</taxon>
        <taxon>Micromonospora</taxon>
    </lineage>
</organism>
<gene>
    <name evidence="1" type="ORF">MILUP08_42898</name>
</gene>
<proteinExistence type="predicted"/>
<protein>
    <submittedName>
        <fullName evidence="1">Uncharacterized protein</fullName>
    </submittedName>
</protein>
<evidence type="ECO:0000313" key="2">
    <source>
        <dbReference type="Proteomes" id="UP000003448"/>
    </source>
</evidence>
<dbReference type="STRING" id="1150864.MILUP08_42898"/>
<accession>I0L2C0</accession>